<dbReference type="Proteomes" id="UP000727407">
    <property type="component" value="Unassembled WGS sequence"/>
</dbReference>
<organism evidence="1 2">
    <name type="scientific">Clarias magur</name>
    <name type="common">Asian catfish</name>
    <name type="synonym">Macropteronotus magur</name>
    <dbReference type="NCBI Taxonomy" id="1594786"/>
    <lineage>
        <taxon>Eukaryota</taxon>
        <taxon>Metazoa</taxon>
        <taxon>Chordata</taxon>
        <taxon>Craniata</taxon>
        <taxon>Vertebrata</taxon>
        <taxon>Euteleostomi</taxon>
        <taxon>Actinopterygii</taxon>
        <taxon>Neopterygii</taxon>
        <taxon>Teleostei</taxon>
        <taxon>Ostariophysi</taxon>
        <taxon>Siluriformes</taxon>
        <taxon>Clariidae</taxon>
        <taxon>Clarias</taxon>
    </lineage>
</organism>
<protein>
    <submittedName>
        <fullName evidence="1">Uncharacterized protein</fullName>
    </submittedName>
</protein>
<dbReference type="AlphaFoldDB" id="A0A8J4T699"/>
<evidence type="ECO:0000313" key="2">
    <source>
        <dbReference type="Proteomes" id="UP000727407"/>
    </source>
</evidence>
<sequence>MDVVMATTGLSRQSHSFLGTRIMVHSQQTRRCVKAVPSWTYQGSAGKTRLKWIPRIL</sequence>
<proteinExistence type="predicted"/>
<reference evidence="1" key="1">
    <citation type="submission" date="2020-07" db="EMBL/GenBank/DDBJ databases">
        <title>Clarias magur genome sequencing, assembly and annotation.</title>
        <authorList>
            <person name="Kushwaha B."/>
            <person name="Kumar R."/>
            <person name="Das P."/>
            <person name="Joshi C.G."/>
            <person name="Kumar D."/>
            <person name="Nagpure N.S."/>
            <person name="Pandey M."/>
            <person name="Agarwal S."/>
            <person name="Srivastava S."/>
            <person name="Singh M."/>
            <person name="Sahoo L."/>
            <person name="Jayasankar P."/>
            <person name="Meher P.K."/>
            <person name="Koringa P.G."/>
            <person name="Iquebal M.A."/>
            <person name="Das S.P."/>
            <person name="Bit A."/>
            <person name="Patnaik S."/>
            <person name="Patel N."/>
            <person name="Shah T.M."/>
            <person name="Hinsu A."/>
            <person name="Jena J.K."/>
        </authorList>
    </citation>
    <scope>NUCLEOTIDE SEQUENCE</scope>
    <source>
        <strain evidence="1">CIFAMagur01</strain>
        <tissue evidence="1">Testis</tissue>
    </source>
</reference>
<name>A0A8J4T699_CLAMG</name>
<evidence type="ECO:0000313" key="1">
    <source>
        <dbReference type="EMBL" id="KAF5889103.1"/>
    </source>
</evidence>
<dbReference type="EMBL" id="QNUK01000864">
    <property type="protein sequence ID" value="KAF5889103.1"/>
    <property type="molecule type" value="Genomic_DNA"/>
</dbReference>
<keyword evidence="2" id="KW-1185">Reference proteome</keyword>
<comment type="caution">
    <text evidence="1">The sequence shown here is derived from an EMBL/GenBank/DDBJ whole genome shotgun (WGS) entry which is preliminary data.</text>
</comment>
<accession>A0A8J4T699</accession>
<gene>
    <name evidence="1" type="ORF">DAT39_021190</name>
</gene>